<dbReference type="Proteomes" id="UP000573599">
    <property type="component" value="Unassembled WGS sequence"/>
</dbReference>
<dbReference type="InterPro" id="IPR042099">
    <property type="entry name" value="ANL_N_sf"/>
</dbReference>
<protein>
    <submittedName>
        <fullName evidence="6">Acyl-CoA synthetase (AMP-forming)/AMP-acid ligase II</fullName>
    </submittedName>
</protein>
<dbReference type="InterPro" id="IPR002656">
    <property type="entry name" value="Acyl_transf_3_dom"/>
</dbReference>
<dbReference type="InterPro" id="IPR000873">
    <property type="entry name" value="AMP-dep_synth/lig_dom"/>
</dbReference>
<feature type="transmembrane region" description="Helical" evidence="2">
    <location>
        <begin position="726"/>
        <end position="743"/>
    </location>
</feature>
<dbReference type="Pfam" id="PF01757">
    <property type="entry name" value="Acyl_transf_3"/>
    <property type="match status" value="1"/>
</dbReference>
<evidence type="ECO:0000259" key="3">
    <source>
        <dbReference type="Pfam" id="PF00501"/>
    </source>
</evidence>
<feature type="transmembrane region" description="Helical" evidence="2">
    <location>
        <begin position="621"/>
        <end position="644"/>
    </location>
</feature>
<evidence type="ECO:0000256" key="1">
    <source>
        <dbReference type="SAM" id="MobiDB-lite"/>
    </source>
</evidence>
<evidence type="ECO:0000256" key="2">
    <source>
        <dbReference type="SAM" id="Phobius"/>
    </source>
</evidence>
<keyword evidence="6" id="KW-0436">Ligase</keyword>
<feature type="domain" description="Carrier" evidence="4">
    <location>
        <begin position="490"/>
        <end position="530"/>
    </location>
</feature>
<keyword evidence="2" id="KW-0812">Transmembrane</keyword>
<reference evidence="6 7" key="1">
    <citation type="submission" date="2020-07" db="EMBL/GenBank/DDBJ databases">
        <title>Sequencing the genomes of 1000 actinobacteria strains.</title>
        <authorList>
            <person name="Klenk H.-P."/>
        </authorList>
    </citation>
    <scope>NUCLEOTIDE SEQUENCE [LARGE SCALE GENOMIC DNA]</scope>
    <source>
        <strain evidence="6 7">DSM 23987</strain>
    </source>
</reference>
<dbReference type="InterPro" id="IPR009081">
    <property type="entry name" value="PP-bd_ACP"/>
</dbReference>
<feature type="domain" description="AMP-dependent synthetase/ligase" evidence="3">
    <location>
        <begin position="126"/>
        <end position="340"/>
    </location>
</feature>
<dbReference type="RefSeq" id="WP_179422946.1">
    <property type="nucleotide sequence ID" value="NZ_JACCAB010000001.1"/>
</dbReference>
<evidence type="ECO:0000313" key="7">
    <source>
        <dbReference type="Proteomes" id="UP000573599"/>
    </source>
</evidence>
<feature type="transmembrane region" description="Helical" evidence="2">
    <location>
        <begin position="697"/>
        <end position="714"/>
    </location>
</feature>
<name>A0A852WGZ3_9MICO</name>
<dbReference type="Pfam" id="PF00501">
    <property type="entry name" value="AMP-binding"/>
    <property type="match status" value="1"/>
</dbReference>
<dbReference type="PANTHER" id="PTHR43767:SF1">
    <property type="entry name" value="NONRIBOSOMAL PEPTIDE SYNTHASE PES1 (EUROFUNG)-RELATED"/>
    <property type="match status" value="1"/>
</dbReference>
<feature type="transmembrane region" description="Helical" evidence="2">
    <location>
        <begin position="824"/>
        <end position="844"/>
    </location>
</feature>
<dbReference type="InterPro" id="IPR036736">
    <property type="entry name" value="ACP-like_sf"/>
</dbReference>
<dbReference type="PROSITE" id="PS00455">
    <property type="entry name" value="AMP_BINDING"/>
    <property type="match status" value="1"/>
</dbReference>
<dbReference type="SUPFAM" id="SSF56801">
    <property type="entry name" value="Acetyl-CoA synthetase-like"/>
    <property type="match status" value="1"/>
</dbReference>
<comment type="caution">
    <text evidence="6">The sequence shown here is derived from an EMBL/GenBank/DDBJ whole genome shotgun (WGS) entry which is preliminary data.</text>
</comment>
<keyword evidence="2" id="KW-1133">Transmembrane helix</keyword>
<feature type="transmembrane region" description="Helical" evidence="2">
    <location>
        <begin position="800"/>
        <end position="818"/>
    </location>
</feature>
<dbReference type="GO" id="GO:0016874">
    <property type="term" value="F:ligase activity"/>
    <property type="evidence" value="ECO:0007669"/>
    <property type="project" value="UniProtKB-KW"/>
</dbReference>
<feature type="region of interest" description="Disordered" evidence="1">
    <location>
        <begin position="869"/>
        <end position="892"/>
    </location>
</feature>
<dbReference type="AlphaFoldDB" id="A0A852WGZ3"/>
<feature type="transmembrane region" description="Helical" evidence="2">
    <location>
        <begin position="750"/>
        <end position="767"/>
    </location>
</feature>
<feature type="transmembrane region" description="Helical" evidence="2">
    <location>
        <begin position="773"/>
        <end position="793"/>
    </location>
</feature>
<dbReference type="Pfam" id="PF00550">
    <property type="entry name" value="PP-binding"/>
    <property type="match status" value="1"/>
</dbReference>
<organism evidence="6 7">
    <name type="scientific">Pedococcus badiiscoriae</name>
    <dbReference type="NCBI Taxonomy" id="642776"/>
    <lineage>
        <taxon>Bacteria</taxon>
        <taxon>Bacillati</taxon>
        <taxon>Actinomycetota</taxon>
        <taxon>Actinomycetes</taxon>
        <taxon>Micrococcales</taxon>
        <taxon>Intrasporangiaceae</taxon>
        <taxon>Pedococcus</taxon>
    </lineage>
</organism>
<dbReference type="SUPFAM" id="SSF47336">
    <property type="entry name" value="ACP-like"/>
    <property type="match status" value="1"/>
</dbReference>
<dbReference type="GO" id="GO:0016747">
    <property type="term" value="F:acyltransferase activity, transferring groups other than amino-acyl groups"/>
    <property type="evidence" value="ECO:0007669"/>
    <property type="project" value="InterPro"/>
</dbReference>
<dbReference type="PANTHER" id="PTHR43767">
    <property type="entry name" value="LONG-CHAIN-FATTY-ACID--COA LIGASE"/>
    <property type="match status" value="1"/>
</dbReference>
<keyword evidence="2" id="KW-0472">Membrane</keyword>
<evidence type="ECO:0000259" key="4">
    <source>
        <dbReference type="Pfam" id="PF00550"/>
    </source>
</evidence>
<feature type="transmembrane region" description="Helical" evidence="2">
    <location>
        <begin position="664"/>
        <end position="685"/>
    </location>
</feature>
<dbReference type="InterPro" id="IPR050237">
    <property type="entry name" value="ATP-dep_AMP-bd_enzyme"/>
</dbReference>
<dbReference type="EMBL" id="JACCAB010000001">
    <property type="protein sequence ID" value="NYG08487.1"/>
    <property type="molecule type" value="Genomic_DNA"/>
</dbReference>
<dbReference type="Gene3D" id="3.40.50.12780">
    <property type="entry name" value="N-terminal domain of ligase-like"/>
    <property type="match status" value="1"/>
</dbReference>
<dbReference type="Gene3D" id="1.10.1200.10">
    <property type="entry name" value="ACP-like"/>
    <property type="match status" value="1"/>
</dbReference>
<evidence type="ECO:0000259" key="5">
    <source>
        <dbReference type="Pfam" id="PF01757"/>
    </source>
</evidence>
<gene>
    <name evidence="6" type="ORF">BJ986_002974</name>
</gene>
<feature type="transmembrane region" description="Helical" evidence="2">
    <location>
        <begin position="583"/>
        <end position="601"/>
    </location>
</feature>
<evidence type="ECO:0000313" key="6">
    <source>
        <dbReference type="EMBL" id="NYG08487.1"/>
    </source>
</evidence>
<sequence length="892" mass="95187">MSAGLLTSPQRHRVDFVATLADRGDATAVVLSRDTTLTYAALAALVAAAGARLGSRGGRRLVLIAAENSVDALVTYLGALHAGHVPLLAPGDRLQHLDRLIEAYDPDVVAGRGDAGWQVAARRPAAAHDMHADLALLLTTSGSTGSPKLVRLSHENLDSNAAAISEALGVRPSDRAVTSLPLHYCYGLSVVHSHLAAGAAVVLTDLSVVDPCFWSLFDEVGATTLAGVPHSFDLLDRSGFADRVHPSLRMVTQAGGRLAPETVQRYAALGREGGWDLFVMYGQTEATARMAVLPPDLLEARPETVGLPVPGGSFRLDPLSELDCGLGELVYSGPNVMLGYAESLLDLSRGREVDELRTGDLARLGPDGLVEIVGRLSRFAKVVGLRIDLDQVERDLASVGLDTHCVDLGDALGVLVGSPGRGDEVTETVTRRHGIPASGVVVLDGPEAPRLPTGKPDYRGMAELIGAHRRTARRADDTTAASAAGDRTEAVVALYRSLLSAPTADDTTSFVDLGGDSLSYVEVSVRLEALLHTLPHGWHLLAPKDLVNATEAPGRRRLHTVDSTVLVRAIAILLILANHTQLSVVPGGAHTLLALVGYNVARFQLTARPRGERVRGILRGLARVVLPSVAWIGALAVLVGPYDWRNVLMLNQVLGDWARWSYHWHYWFIEAVTSLLLGTALLMAIPAVDRWERRWPFAFPVTLVGLGLLTRYAVVVPDAGPYRGANAYVLIWLFATGWAAARAGTTRQRLLVSAIPVITVPGFWPTMPGREATVIAGILVLVWFPTARVPAFVGRAASQVARASLFIYLTHFLVYPPIRATSPVLAMACCLVVGIAYCTLWTWAEARALAAFRAWRGLRTERGLRTGATIPAARTGSPAGHASGSPRAPRGT</sequence>
<feature type="domain" description="Acyltransferase 3" evidence="5">
    <location>
        <begin position="566"/>
        <end position="833"/>
    </location>
</feature>
<keyword evidence="7" id="KW-1185">Reference proteome</keyword>
<proteinExistence type="predicted"/>
<dbReference type="InterPro" id="IPR020845">
    <property type="entry name" value="AMP-binding_CS"/>
</dbReference>
<accession>A0A852WGZ3</accession>